<dbReference type="InterPro" id="IPR039028">
    <property type="entry name" value="BCKD/PDK"/>
</dbReference>
<feature type="region of interest" description="Disordered" evidence="8">
    <location>
        <begin position="290"/>
        <end position="309"/>
    </location>
</feature>
<feature type="compositionally biased region" description="Low complexity" evidence="8">
    <location>
        <begin position="491"/>
        <end position="522"/>
    </location>
</feature>
<reference evidence="10" key="1">
    <citation type="journal article" date="2020" name="Fungal Divers.">
        <title>Resolving the Mortierellaceae phylogeny through synthesis of multi-gene phylogenetics and phylogenomics.</title>
        <authorList>
            <person name="Vandepol N."/>
            <person name="Liber J."/>
            <person name="Desiro A."/>
            <person name="Na H."/>
            <person name="Kennedy M."/>
            <person name="Barry K."/>
            <person name="Grigoriev I.V."/>
            <person name="Miller A.N."/>
            <person name="O'Donnell K."/>
            <person name="Stajich J.E."/>
            <person name="Bonito G."/>
        </authorList>
    </citation>
    <scope>NUCLEOTIDE SEQUENCE</scope>
    <source>
        <strain evidence="10">CK1249</strain>
    </source>
</reference>
<evidence type="ECO:0000256" key="6">
    <source>
        <dbReference type="ARBA" id="ARBA00023128"/>
    </source>
</evidence>
<dbReference type="PANTHER" id="PTHR11947:SF25">
    <property type="entry name" value="[PYRUVATE DEHYDROGENASE (ACETYL-TRANSFERRING)] KINASE 2, MITOCHONDRIAL"/>
    <property type="match status" value="1"/>
</dbReference>
<evidence type="ECO:0000256" key="5">
    <source>
        <dbReference type="ARBA" id="ARBA00022840"/>
    </source>
</evidence>
<feature type="compositionally biased region" description="Basic and acidic residues" evidence="8">
    <location>
        <begin position="539"/>
        <end position="556"/>
    </location>
</feature>
<feature type="compositionally biased region" description="Low complexity" evidence="8">
    <location>
        <begin position="424"/>
        <end position="433"/>
    </location>
</feature>
<dbReference type="Gene3D" id="3.30.565.10">
    <property type="entry name" value="Histidine kinase-like ATPase, C-terminal domain"/>
    <property type="match status" value="1"/>
</dbReference>
<proteinExistence type="inferred from homology"/>
<dbReference type="GO" id="GO:0005759">
    <property type="term" value="C:mitochondrial matrix"/>
    <property type="evidence" value="ECO:0007669"/>
    <property type="project" value="UniProtKB-SubCell"/>
</dbReference>
<gene>
    <name evidence="10" type="ORF">BGZ70_005350</name>
</gene>
<sequence>MSRLSFCCPSTCALRAKSTVDLKTHMRLMSTLKRSHGLEQAPLTASAPKAASAAVARAASPAMTITYPAKRFYTPPPAKQHFYQNRILDPYVNQPANPITLRQLVFFGRNMQADKLIKSANYVRTELPIRLAHRIRDFQNLPFIVGTNPHIERVYILYWQAFEALRTIPEIKTLEDNDAFCGLVKNLLNDHLVVIPQLALGIMESAKHLPAEMVDQFMNKMLRSRISRRVLAEQHISLTANYNSPNHMMTDRGYIGIIYTHCSPREIVERTAILAAETCRRQYAIECQRAGSGQQQQQGRRDRQGALEPPKVIMDGSIDAEFSYIPDHIEYILYELLKNSMRFVMLNAKVDPNTGELPPIQITVCEGTHDIVFRVSDKGGGIDPELESHLWSYSQSPARFANFQKISRMAATVQEQLVSPCRSADGGQDADGGMQESAVEHQQRQNSAVGGSAGDLVLPPPPVNLKAGTAMEESLLLDRHSPSRTMASTITATTTPNHNTATSASTASSSSSSSMPPSSGSSKAVIDPNQSSTPHKKAGHLDTEARQKTERQQDETMHLGIGLPMSRVYAEYWGGDLKVYTMHGYGTDAKPVVPHCNKFCDIYGLVRAVSNVLDAMAECG</sequence>
<dbReference type="Gene3D" id="1.20.140.20">
    <property type="entry name" value="Alpha-ketoacid/pyruvate dehydrogenase kinase, N-terminal domain"/>
    <property type="match status" value="1"/>
</dbReference>
<feature type="region of interest" description="Disordered" evidence="8">
    <location>
        <begin position="422"/>
        <end position="466"/>
    </location>
</feature>
<organism evidence="10 11">
    <name type="scientific">Mortierella alpina</name>
    <name type="common">Oleaginous fungus</name>
    <name type="synonym">Mortierella renispora</name>
    <dbReference type="NCBI Taxonomy" id="64518"/>
    <lineage>
        <taxon>Eukaryota</taxon>
        <taxon>Fungi</taxon>
        <taxon>Fungi incertae sedis</taxon>
        <taxon>Mucoromycota</taxon>
        <taxon>Mortierellomycotina</taxon>
        <taxon>Mortierellomycetes</taxon>
        <taxon>Mortierellales</taxon>
        <taxon>Mortierellaceae</taxon>
        <taxon>Mortierella</taxon>
    </lineage>
</organism>
<accession>A0A9P6J975</accession>
<dbReference type="GO" id="GO:0005524">
    <property type="term" value="F:ATP binding"/>
    <property type="evidence" value="ECO:0007669"/>
    <property type="project" value="UniProtKB-UniRule"/>
</dbReference>
<dbReference type="GO" id="GO:0010906">
    <property type="term" value="P:regulation of glucose metabolic process"/>
    <property type="evidence" value="ECO:0007669"/>
    <property type="project" value="TreeGrafter"/>
</dbReference>
<comment type="caution">
    <text evidence="10">The sequence shown here is derived from an EMBL/GenBank/DDBJ whole genome shotgun (WGS) entry which is preliminary data.</text>
</comment>
<dbReference type="SUPFAM" id="SSF55874">
    <property type="entry name" value="ATPase domain of HSP90 chaperone/DNA topoisomerase II/histidine kinase"/>
    <property type="match status" value="2"/>
</dbReference>
<dbReference type="InterPro" id="IPR036890">
    <property type="entry name" value="HATPase_C_sf"/>
</dbReference>
<evidence type="ECO:0000256" key="3">
    <source>
        <dbReference type="ARBA" id="ARBA00022741"/>
    </source>
</evidence>
<dbReference type="AlphaFoldDB" id="A0A9P6J975"/>
<comment type="subcellular location">
    <subcellularLocation>
        <location evidence="7">Mitochondrion matrix</location>
    </subcellularLocation>
</comment>
<keyword evidence="5 7" id="KW-0067">ATP-binding</keyword>
<dbReference type="PANTHER" id="PTHR11947">
    <property type="entry name" value="PYRUVATE DEHYDROGENASE KINASE"/>
    <property type="match status" value="1"/>
</dbReference>
<evidence type="ECO:0000313" key="11">
    <source>
        <dbReference type="Proteomes" id="UP000738359"/>
    </source>
</evidence>
<evidence type="ECO:0000256" key="1">
    <source>
        <dbReference type="ARBA" id="ARBA00006155"/>
    </source>
</evidence>
<evidence type="ECO:0000259" key="9">
    <source>
        <dbReference type="Pfam" id="PF10436"/>
    </source>
</evidence>
<evidence type="ECO:0000256" key="4">
    <source>
        <dbReference type="ARBA" id="ARBA00022777"/>
    </source>
</evidence>
<protein>
    <recommendedName>
        <fullName evidence="7">Protein-serine/threonine kinase</fullName>
        <ecNumber evidence="7">2.7.11.-</ecNumber>
    </recommendedName>
</protein>
<dbReference type="InterPro" id="IPR036784">
    <property type="entry name" value="AK/P_DHK_N_sf"/>
</dbReference>
<keyword evidence="6 7" id="KW-0496">Mitochondrion</keyword>
<dbReference type="InterPro" id="IPR018955">
    <property type="entry name" value="BCDHK/PDK_N"/>
</dbReference>
<feature type="domain" description="Branched-chain alpha-ketoacid dehydrogenase kinase/Pyruvate dehydrogenase kinase N-terminal" evidence="9">
    <location>
        <begin position="98"/>
        <end position="258"/>
    </location>
</feature>
<keyword evidence="4 7" id="KW-0418">Kinase</keyword>
<feature type="region of interest" description="Disordered" evidence="8">
    <location>
        <begin position="491"/>
        <end position="556"/>
    </location>
</feature>
<dbReference type="EC" id="2.7.11.-" evidence="7"/>
<dbReference type="SUPFAM" id="SSF69012">
    <property type="entry name" value="alpha-ketoacid dehydrogenase kinase, N-terminal domain"/>
    <property type="match status" value="1"/>
</dbReference>
<dbReference type="Pfam" id="PF10436">
    <property type="entry name" value="BCDHK_Adom3"/>
    <property type="match status" value="1"/>
</dbReference>
<dbReference type="GO" id="GO:0004740">
    <property type="term" value="F:pyruvate dehydrogenase (acetyl-transferring) kinase activity"/>
    <property type="evidence" value="ECO:0007669"/>
    <property type="project" value="TreeGrafter"/>
</dbReference>
<keyword evidence="2 7" id="KW-0808">Transferase</keyword>
<evidence type="ECO:0000256" key="2">
    <source>
        <dbReference type="ARBA" id="ARBA00022679"/>
    </source>
</evidence>
<dbReference type="EMBL" id="JAAAHY010000283">
    <property type="protein sequence ID" value="KAF9965143.1"/>
    <property type="molecule type" value="Genomic_DNA"/>
</dbReference>
<evidence type="ECO:0000256" key="7">
    <source>
        <dbReference type="RuleBase" id="RU366032"/>
    </source>
</evidence>
<name>A0A9P6J975_MORAP</name>
<comment type="similarity">
    <text evidence="1 7">Belongs to the PDK/BCKDK protein kinase family.</text>
</comment>
<dbReference type="OrthoDB" id="407390at2759"/>
<evidence type="ECO:0000313" key="10">
    <source>
        <dbReference type="EMBL" id="KAF9965143.1"/>
    </source>
</evidence>
<dbReference type="Proteomes" id="UP000738359">
    <property type="component" value="Unassembled WGS sequence"/>
</dbReference>
<evidence type="ECO:0000256" key="8">
    <source>
        <dbReference type="SAM" id="MobiDB-lite"/>
    </source>
</evidence>
<keyword evidence="3 7" id="KW-0547">Nucleotide-binding</keyword>
<keyword evidence="11" id="KW-1185">Reference proteome</keyword>
<feature type="non-terminal residue" evidence="10">
    <location>
        <position position="620"/>
    </location>
</feature>